<sequence>MGEHPVNKMMMAVKNRDSAALAQLMPEEKPQRVVNADAEKLVDVLFTNLMQIFPAARQTALSTPADIAAAKRQWIMAFAESGVTTLEQVKAGMRMARQQETDFWPSCGKFIGWCKSGAAQAAGLPTVDEVMTEFNQYCARRGDYSTPAAYPWSAAIMYWIVTDVRRLMLQNNYTEGEVRKSVQHNLTLWAKRLAKGEQIPAPVVMLSAPKAPAGPTPAQIMYDEYLRKKREGWL</sequence>
<dbReference type="InterPro" id="IPR009731">
    <property type="entry name" value="P-like"/>
</dbReference>
<dbReference type="AlphaFoldDB" id="A0A2L1UPL7"/>
<name>A0A2L1UPL7_9GAMM</name>
<dbReference type="GO" id="GO:0006270">
    <property type="term" value="P:DNA replication initiation"/>
    <property type="evidence" value="ECO:0007669"/>
    <property type="project" value="InterPro"/>
</dbReference>
<proteinExistence type="predicted"/>
<evidence type="ECO:0000313" key="1">
    <source>
        <dbReference type="EMBL" id="AVF34871.1"/>
    </source>
</evidence>
<dbReference type="KEGG" id="rox:BV494_07955"/>
<dbReference type="OrthoDB" id="5675790at2"/>
<keyword evidence="2" id="KW-1185">Reference proteome</keyword>
<dbReference type="EMBL" id="CP019062">
    <property type="protein sequence ID" value="AVF34871.1"/>
    <property type="molecule type" value="Genomic_DNA"/>
</dbReference>
<gene>
    <name evidence="1" type="ORF">BV494_07955</name>
</gene>
<evidence type="ECO:0000313" key="2">
    <source>
        <dbReference type="Proteomes" id="UP000239197"/>
    </source>
</evidence>
<reference evidence="2" key="1">
    <citation type="submission" date="2017-01" db="EMBL/GenBank/DDBJ databases">
        <title>Genome sequence of Rouxiella sp. ERMR1:05.</title>
        <authorList>
            <person name="Kumar R."/>
            <person name="Singh D."/>
            <person name="Kumar S."/>
        </authorList>
    </citation>
    <scope>NUCLEOTIDE SEQUENCE [LARGE SCALE GENOMIC DNA]</scope>
    <source>
        <strain evidence="2">ERMR1:05</strain>
    </source>
</reference>
<dbReference type="Pfam" id="PF06992">
    <property type="entry name" value="Phage_lambda_P"/>
    <property type="match status" value="1"/>
</dbReference>
<dbReference type="RefSeq" id="WP_104922388.1">
    <property type="nucleotide sequence ID" value="NZ_CP019062.1"/>
</dbReference>
<protein>
    <submittedName>
        <fullName evidence="1">DNA replication protein</fullName>
    </submittedName>
</protein>
<accession>A0A2L1UPL7</accession>
<organism evidence="1 2">
    <name type="scientific">Rahnella sikkimica</name>
    <dbReference type="NCBI Taxonomy" id="1805933"/>
    <lineage>
        <taxon>Bacteria</taxon>
        <taxon>Pseudomonadati</taxon>
        <taxon>Pseudomonadota</taxon>
        <taxon>Gammaproteobacteria</taxon>
        <taxon>Enterobacterales</taxon>
        <taxon>Yersiniaceae</taxon>
        <taxon>Rahnella</taxon>
    </lineage>
</organism>
<dbReference type="Proteomes" id="UP000239197">
    <property type="component" value="Chromosome"/>
</dbReference>